<gene>
    <name evidence="2" type="ORF">SAMN06264365_104449</name>
</gene>
<dbReference type="EMBL" id="FZNR01000004">
    <property type="protein sequence ID" value="SNR68835.1"/>
    <property type="molecule type" value="Genomic_DNA"/>
</dbReference>
<accession>A0A238YC70</accession>
<protein>
    <submittedName>
        <fullName evidence="2">Uncharacterized protein</fullName>
    </submittedName>
</protein>
<feature type="compositionally biased region" description="Basic and acidic residues" evidence="1">
    <location>
        <begin position="8"/>
        <end position="21"/>
    </location>
</feature>
<keyword evidence="3" id="KW-1185">Reference proteome</keyword>
<evidence type="ECO:0000313" key="2">
    <source>
        <dbReference type="EMBL" id="SNR68835.1"/>
    </source>
</evidence>
<proteinExistence type="predicted"/>
<name>A0A238YC70_9ACTN</name>
<reference evidence="2 3" key="1">
    <citation type="submission" date="2017-06" db="EMBL/GenBank/DDBJ databases">
        <authorList>
            <person name="Kim H.J."/>
            <person name="Triplett B.A."/>
        </authorList>
    </citation>
    <scope>NUCLEOTIDE SEQUENCE [LARGE SCALE GENOMIC DNA]</scope>
    <source>
        <strain evidence="2 3">DSM 43151</strain>
    </source>
</reference>
<evidence type="ECO:0000313" key="3">
    <source>
        <dbReference type="Proteomes" id="UP000198415"/>
    </source>
</evidence>
<feature type="region of interest" description="Disordered" evidence="1">
    <location>
        <begin position="1"/>
        <end position="38"/>
    </location>
</feature>
<evidence type="ECO:0000256" key="1">
    <source>
        <dbReference type="SAM" id="MobiDB-lite"/>
    </source>
</evidence>
<sequence length="38" mass="4303">MAIPERVPIAHEDHDEDHAELVPDDLGFDPPWDGSYDT</sequence>
<dbReference type="AlphaFoldDB" id="A0A238YC70"/>
<dbReference type="Proteomes" id="UP000198415">
    <property type="component" value="Unassembled WGS sequence"/>
</dbReference>
<organism evidence="2 3">
    <name type="scientific">Actinoplanes regularis</name>
    <dbReference type="NCBI Taxonomy" id="52697"/>
    <lineage>
        <taxon>Bacteria</taxon>
        <taxon>Bacillati</taxon>
        <taxon>Actinomycetota</taxon>
        <taxon>Actinomycetes</taxon>
        <taxon>Micromonosporales</taxon>
        <taxon>Micromonosporaceae</taxon>
        <taxon>Actinoplanes</taxon>
    </lineage>
</organism>